<dbReference type="EMBL" id="WTXG01000273">
    <property type="protein sequence ID" value="KAI0289884.1"/>
    <property type="molecule type" value="Genomic_DNA"/>
</dbReference>
<evidence type="ECO:0000313" key="1">
    <source>
        <dbReference type="EMBL" id="KAI0289884.1"/>
    </source>
</evidence>
<gene>
    <name evidence="1" type="ORF">B0F90DRAFT_1790971</name>
</gene>
<name>A0AAD4QE67_9AGAM</name>
<protein>
    <submittedName>
        <fullName evidence="1">Uncharacterized protein</fullName>
    </submittedName>
</protein>
<comment type="caution">
    <text evidence="1">The sequence shown here is derived from an EMBL/GenBank/DDBJ whole genome shotgun (WGS) entry which is preliminary data.</text>
</comment>
<accession>A0AAD4QE67</accession>
<organism evidence="1 2">
    <name type="scientific">Multifurca ochricompacta</name>
    <dbReference type="NCBI Taxonomy" id="376703"/>
    <lineage>
        <taxon>Eukaryota</taxon>
        <taxon>Fungi</taxon>
        <taxon>Dikarya</taxon>
        <taxon>Basidiomycota</taxon>
        <taxon>Agaricomycotina</taxon>
        <taxon>Agaricomycetes</taxon>
        <taxon>Russulales</taxon>
        <taxon>Russulaceae</taxon>
        <taxon>Multifurca</taxon>
    </lineage>
</organism>
<dbReference type="AlphaFoldDB" id="A0AAD4QE67"/>
<dbReference type="Proteomes" id="UP001203297">
    <property type="component" value="Unassembled WGS sequence"/>
</dbReference>
<evidence type="ECO:0000313" key="2">
    <source>
        <dbReference type="Proteomes" id="UP001203297"/>
    </source>
</evidence>
<reference evidence="1" key="1">
    <citation type="journal article" date="2022" name="New Phytol.">
        <title>Evolutionary transition to the ectomycorrhizal habit in the genomes of a hyperdiverse lineage of mushroom-forming fungi.</title>
        <authorList>
            <person name="Looney B."/>
            <person name="Miyauchi S."/>
            <person name="Morin E."/>
            <person name="Drula E."/>
            <person name="Courty P.E."/>
            <person name="Kohler A."/>
            <person name="Kuo A."/>
            <person name="LaButti K."/>
            <person name="Pangilinan J."/>
            <person name="Lipzen A."/>
            <person name="Riley R."/>
            <person name="Andreopoulos W."/>
            <person name="He G."/>
            <person name="Johnson J."/>
            <person name="Nolan M."/>
            <person name="Tritt A."/>
            <person name="Barry K.W."/>
            <person name="Grigoriev I.V."/>
            <person name="Nagy L.G."/>
            <person name="Hibbett D."/>
            <person name="Henrissat B."/>
            <person name="Matheny P.B."/>
            <person name="Labbe J."/>
            <person name="Martin F.M."/>
        </authorList>
    </citation>
    <scope>NUCLEOTIDE SEQUENCE</scope>
    <source>
        <strain evidence="1">BPL690</strain>
    </source>
</reference>
<sequence>MNPDPRLAVHHRRSALLVNSPIFHLFLAVKGDKHPTSGPFRYGDPSDEIDLQIINLKGIEIHQATGNILLIGSYSVPHQSLDSTHLRACLDCVLPQRRNDSETSTIVKQMEIIHQNGSAHEGLLAFRSFIW</sequence>
<proteinExistence type="predicted"/>
<keyword evidence="2" id="KW-1185">Reference proteome</keyword>